<dbReference type="InterPro" id="IPR041657">
    <property type="entry name" value="HTH_17"/>
</dbReference>
<evidence type="ECO:0000313" key="3">
    <source>
        <dbReference type="EMBL" id="ORA38089.1"/>
    </source>
</evidence>
<name>A0A1X0B7A4_9MYCO</name>
<accession>A0A1X0B7A4</accession>
<evidence type="ECO:0000313" key="4">
    <source>
        <dbReference type="Proteomes" id="UP000192448"/>
    </source>
</evidence>
<proteinExistence type="predicted"/>
<comment type="caution">
    <text evidence="3">The sequence shown here is derived from an EMBL/GenBank/DDBJ whole genome shotgun (WGS) entry which is preliminary data.</text>
</comment>
<protein>
    <recommendedName>
        <fullName evidence="2">Helix-turn-helix domain-containing protein</fullName>
    </recommendedName>
</protein>
<feature type="domain" description="Helix-turn-helix" evidence="2">
    <location>
        <begin position="10"/>
        <end position="54"/>
    </location>
</feature>
<dbReference type="SUPFAM" id="SSF46955">
    <property type="entry name" value="Putative DNA-binding domain"/>
    <property type="match status" value="1"/>
</dbReference>
<feature type="region of interest" description="Disordered" evidence="1">
    <location>
        <begin position="1"/>
        <end position="20"/>
    </location>
</feature>
<dbReference type="STRING" id="1927124.BST13_05695"/>
<dbReference type="OrthoDB" id="4870800at2"/>
<dbReference type="EMBL" id="MVHF01000004">
    <property type="protein sequence ID" value="ORA38089.1"/>
    <property type="molecule type" value="Genomic_DNA"/>
</dbReference>
<dbReference type="Pfam" id="PF12728">
    <property type="entry name" value="HTH_17"/>
    <property type="match status" value="1"/>
</dbReference>
<dbReference type="AlphaFoldDB" id="A0A1X0B7A4"/>
<dbReference type="InterPro" id="IPR009061">
    <property type="entry name" value="DNA-bd_dom_put_sf"/>
</dbReference>
<evidence type="ECO:0000259" key="2">
    <source>
        <dbReference type="Pfam" id="PF12728"/>
    </source>
</evidence>
<keyword evidence="4" id="KW-1185">Reference proteome</keyword>
<evidence type="ECO:0000256" key="1">
    <source>
        <dbReference type="SAM" id="MobiDB-lite"/>
    </source>
</evidence>
<sequence length="63" mass="7069">MTERRWATEGEASDHARVSGNTLRRWRAQGRITGYKVGRTVRYDLNEIDAMLTATTTAEAAAQ</sequence>
<dbReference type="RefSeq" id="WP_083161541.1">
    <property type="nucleotide sequence ID" value="NZ_MVHF01000004.1"/>
</dbReference>
<gene>
    <name evidence="3" type="ORF">BST13_05695</name>
</gene>
<reference evidence="3 4" key="1">
    <citation type="submission" date="2017-02" db="EMBL/GenBank/DDBJ databases">
        <title>The new phylogeny of genus Mycobacterium.</title>
        <authorList>
            <person name="Tortoli E."/>
            <person name="Trovato A."/>
            <person name="Cirillo D.M."/>
        </authorList>
    </citation>
    <scope>NUCLEOTIDE SEQUENCE [LARGE SCALE GENOMIC DNA]</scope>
    <source>
        <strain evidence="3 4">RW6</strain>
    </source>
</reference>
<organism evidence="3 4">
    <name type="scientific">Mycobacterium aquaticum</name>
    <dbReference type="NCBI Taxonomy" id="1927124"/>
    <lineage>
        <taxon>Bacteria</taxon>
        <taxon>Bacillati</taxon>
        <taxon>Actinomycetota</taxon>
        <taxon>Actinomycetes</taxon>
        <taxon>Mycobacteriales</taxon>
        <taxon>Mycobacteriaceae</taxon>
        <taxon>Mycobacterium</taxon>
    </lineage>
</organism>
<dbReference type="Proteomes" id="UP000192448">
    <property type="component" value="Unassembled WGS sequence"/>
</dbReference>
<feature type="compositionally biased region" description="Basic and acidic residues" evidence="1">
    <location>
        <begin position="1"/>
        <end position="17"/>
    </location>
</feature>